<feature type="region of interest" description="Disordered" evidence="1">
    <location>
        <begin position="98"/>
        <end position="142"/>
    </location>
</feature>
<name>A0A5C5FTT3_9BASI</name>
<protein>
    <submittedName>
        <fullName evidence="2">Uncharacterized protein</fullName>
    </submittedName>
</protein>
<gene>
    <name evidence="2" type="ORF">DMC30DRAFT_417086</name>
</gene>
<evidence type="ECO:0000256" key="1">
    <source>
        <dbReference type="SAM" id="MobiDB-lite"/>
    </source>
</evidence>
<dbReference type="OrthoDB" id="192748at2759"/>
<dbReference type="STRING" id="5288.A0A5C5FTT3"/>
<evidence type="ECO:0000313" key="2">
    <source>
        <dbReference type="EMBL" id="TNY20317.1"/>
    </source>
</evidence>
<comment type="caution">
    <text evidence="2">The sequence shown here is derived from an EMBL/GenBank/DDBJ whole genome shotgun (WGS) entry which is preliminary data.</text>
</comment>
<feature type="compositionally biased region" description="Pro residues" evidence="1">
    <location>
        <begin position="11"/>
        <end position="23"/>
    </location>
</feature>
<dbReference type="EMBL" id="SOZI01000070">
    <property type="protein sequence ID" value="TNY20317.1"/>
    <property type="molecule type" value="Genomic_DNA"/>
</dbReference>
<dbReference type="AlphaFoldDB" id="A0A5C5FTT3"/>
<organism evidence="2 3">
    <name type="scientific">Rhodotorula diobovata</name>
    <dbReference type="NCBI Taxonomy" id="5288"/>
    <lineage>
        <taxon>Eukaryota</taxon>
        <taxon>Fungi</taxon>
        <taxon>Dikarya</taxon>
        <taxon>Basidiomycota</taxon>
        <taxon>Pucciniomycotina</taxon>
        <taxon>Microbotryomycetes</taxon>
        <taxon>Sporidiobolales</taxon>
        <taxon>Sporidiobolaceae</taxon>
        <taxon>Rhodotorula</taxon>
    </lineage>
</organism>
<sequence length="142" mass="15352">MPFGIPRSEPPRPIVPPPIPPSKLPQHVAPTPLSRASQIASFAFATGLTAYAVLLYDFGDKEHVFMPVRRWVDAHTASFFTLSARDRQVLSAQKGSTAAATGAAETQTQVQPDRRTPVAFFKENPVLGKEGEKEVGKDGKAV</sequence>
<keyword evidence="3" id="KW-1185">Reference proteome</keyword>
<feature type="compositionally biased region" description="Low complexity" evidence="1">
    <location>
        <begin position="98"/>
        <end position="111"/>
    </location>
</feature>
<feature type="compositionally biased region" description="Basic and acidic residues" evidence="1">
    <location>
        <begin position="129"/>
        <end position="142"/>
    </location>
</feature>
<accession>A0A5C5FTT3</accession>
<evidence type="ECO:0000313" key="3">
    <source>
        <dbReference type="Proteomes" id="UP000311382"/>
    </source>
</evidence>
<reference evidence="2 3" key="1">
    <citation type="submission" date="2019-03" db="EMBL/GenBank/DDBJ databases">
        <title>Rhodosporidium diobovatum UCD-FST 08-225 genome sequencing, assembly, and annotation.</title>
        <authorList>
            <person name="Fakankun I.U."/>
            <person name="Fristensky B."/>
            <person name="Levin D.B."/>
        </authorList>
    </citation>
    <scope>NUCLEOTIDE SEQUENCE [LARGE SCALE GENOMIC DNA]</scope>
    <source>
        <strain evidence="2 3">UCD-FST 08-225</strain>
    </source>
</reference>
<proteinExistence type="predicted"/>
<dbReference type="Proteomes" id="UP000311382">
    <property type="component" value="Unassembled WGS sequence"/>
</dbReference>
<feature type="region of interest" description="Disordered" evidence="1">
    <location>
        <begin position="1"/>
        <end position="29"/>
    </location>
</feature>